<accession>A0A8J2JSF3</accession>
<evidence type="ECO:0000313" key="1">
    <source>
        <dbReference type="EMBL" id="CAG7725351.1"/>
    </source>
</evidence>
<gene>
    <name evidence="1" type="ORF">AFUS01_LOCUS14314</name>
</gene>
<feature type="non-terminal residue" evidence="1">
    <location>
        <position position="1"/>
    </location>
</feature>
<proteinExistence type="predicted"/>
<dbReference type="Proteomes" id="UP000708208">
    <property type="component" value="Unassembled WGS sequence"/>
</dbReference>
<sequence length="56" mass="6190">TIISSHLYSGTNGELLTVNSSYQHIPYIRVLIFSIPWIFLLSDSEVSTSGASVTHH</sequence>
<evidence type="ECO:0000313" key="2">
    <source>
        <dbReference type="Proteomes" id="UP000708208"/>
    </source>
</evidence>
<organism evidence="1 2">
    <name type="scientific">Allacma fusca</name>
    <dbReference type="NCBI Taxonomy" id="39272"/>
    <lineage>
        <taxon>Eukaryota</taxon>
        <taxon>Metazoa</taxon>
        <taxon>Ecdysozoa</taxon>
        <taxon>Arthropoda</taxon>
        <taxon>Hexapoda</taxon>
        <taxon>Collembola</taxon>
        <taxon>Symphypleona</taxon>
        <taxon>Sminthuridae</taxon>
        <taxon>Allacma</taxon>
    </lineage>
</organism>
<protein>
    <submittedName>
        <fullName evidence="1">Uncharacterized protein</fullName>
    </submittedName>
</protein>
<dbReference type="AlphaFoldDB" id="A0A8J2JSF3"/>
<name>A0A8J2JSF3_9HEXA</name>
<dbReference type="EMBL" id="CAJVCH010120951">
    <property type="protein sequence ID" value="CAG7725351.1"/>
    <property type="molecule type" value="Genomic_DNA"/>
</dbReference>
<keyword evidence="2" id="KW-1185">Reference proteome</keyword>
<comment type="caution">
    <text evidence="1">The sequence shown here is derived from an EMBL/GenBank/DDBJ whole genome shotgun (WGS) entry which is preliminary data.</text>
</comment>
<reference evidence="1" key="1">
    <citation type="submission" date="2021-06" db="EMBL/GenBank/DDBJ databases">
        <authorList>
            <person name="Hodson N. C."/>
            <person name="Mongue J. A."/>
            <person name="Jaron S. K."/>
        </authorList>
    </citation>
    <scope>NUCLEOTIDE SEQUENCE</scope>
</reference>